<proteinExistence type="predicted"/>
<reference evidence="3" key="1">
    <citation type="submission" date="2022-06" db="EMBL/GenBank/DDBJ databases">
        <title>Genomic Encyclopedia of Archaeal and Bacterial Type Strains, Phase II (KMG-II): from individual species to whole genera.</title>
        <authorList>
            <person name="Goeker M."/>
        </authorList>
    </citation>
    <scope>NUCLEOTIDE SEQUENCE</scope>
    <source>
        <strain evidence="3">DSM 43935</strain>
    </source>
</reference>
<name>A0AAE3GH19_9PSEU</name>
<dbReference type="Proteomes" id="UP001206128">
    <property type="component" value="Unassembled WGS sequence"/>
</dbReference>
<dbReference type="EMBL" id="JAMTCK010000009">
    <property type="protein sequence ID" value="MCP2167159.1"/>
    <property type="molecule type" value="Genomic_DNA"/>
</dbReference>
<dbReference type="AlphaFoldDB" id="A0AAE3GH19"/>
<evidence type="ECO:0000313" key="4">
    <source>
        <dbReference type="Proteomes" id="UP001206128"/>
    </source>
</evidence>
<protein>
    <recommendedName>
        <fullName evidence="2">DUF4132 domain-containing protein</fullName>
    </recommendedName>
</protein>
<keyword evidence="4" id="KW-1185">Reference proteome</keyword>
<gene>
    <name evidence="3" type="ORF">LX83_004032</name>
</gene>
<evidence type="ECO:0000259" key="2">
    <source>
        <dbReference type="Pfam" id="PF13569"/>
    </source>
</evidence>
<organism evidence="3 4">
    <name type="scientific">Goodfellowiella coeruleoviolacea</name>
    <dbReference type="NCBI Taxonomy" id="334858"/>
    <lineage>
        <taxon>Bacteria</taxon>
        <taxon>Bacillati</taxon>
        <taxon>Actinomycetota</taxon>
        <taxon>Actinomycetes</taxon>
        <taxon>Pseudonocardiales</taxon>
        <taxon>Pseudonocardiaceae</taxon>
        <taxon>Goodfellowiella</taxon>
    </lineage>
</organism>
<accession>A0AAE3GH19</accession>
<evidence type="ECO:0000313" key="3">
    <source>
        <dbReference type="EMBL" id="MCP2167159.1"/>
    </source>
</evidence>
<dbReference type="Pfam" id="PF13569">
    <property type="entry name" value="DUF4132"/>
    <property type="match status" value="1"/>
</dbReference>
<feature type="region of interest" description="Disordered" evidence="1">
    <location>
        <begin position="1"/>
        <end position="25"/>
    </location>
</feature>
<dbReference type="InterPro" id="IPR025406">
    <property type="entry name" value="DUF4132"/>
</dbReference>
<comment type="caution">
    <text evidence="3">The sequence shown here is derived from an EMBL/GenBank/DDBJ whole genome shotgun (WGS) entry which is preliminary data.</text>
</comment>
<dbReference type="RefSeq" id="WP_253773766.1">
    <property type="nucleotide sequence ID" value="NZ_JAMTCK010000009.1"/>
</dbReference>
<sequence>MRTRELAGDGVAGAEQPPVTDGRAPEVAEPVFTVPDRWRPHVHERRGGRVRSAAVAEPDAVAAVRAELATWMPKLEAILAHPDSDATLVAAARAHLAGAVTPTGAAVLAALLECETAEPYGLISPDDWKAEHSVHPARVQLAAVLPRVADAWVVEHGLVFAARAAVEAYRVDVHRVIHQKPPYALRYVPQTRHGWPGKPVMRRVRSLLAAASDADYAAAVAAVEAQRDDPRSRLAAVYLVPTRQDWVDQVCDECEQTGIQPTDWLVTHSFGSAAQLERMSTWIRGLGRQLHLSEREYVHTLADGIGADLAPYLASLLDRPYLDGDERALVLGTLVEFPTAEAVDQLLSRVDGKGVRPALLDMARRYPLLAMRRFAARDGAGALLTGHLKRHPELADQVDLPAEARAFVEQWRAERASVVEAPADALPAVLVSPPWTDKRKTSKPLVVKGLTPPDYQAVEWEPGEQAEWAAKTFPAFSRITVFGAAIEAFQAGKLSPTDQEALFTAGPVDELRPLLSRWRPTQSWYSGLLGKALLGRYGVAALPHALHLNEKPREERDELILPLVSVDVARVVAERLATVKVKATREVCREWLRRHPGHAARLLVPDAVGPAGARRRAAEAVLRLVPEQQVRDAAREYGPEAEQAIDQLLSVDPLTVLPSRIPVPGDWVEVGVLPRVLLRGTRLALPAPAVGHLLTMLAMCTPESRYPGVDVVRAACDPASLARFAWELFQLWQQNGMPAKDGWVLTALGLLGDDDVVRELAPLIRQWPGEGQHKRAVAGLDVLTAIGTDAALVALNRIAQRVKFKALQQRAQEKISAIAADRGLTAEQLADRLVPDFGLAEAGTLTIDYGPRRFTVGFDEQLKPFVLDQDGKRLKDLPKPGAKDDQELAPAEHKRFTQLKKDVRGIASDQVARLEQAMVRSRRWSAAEFHTLLAGHPLLRHLVRRLVWVTEDGRSFRVAEDGTLADVRDDAFALPEDALVGVAHPLHLGADLAGWTELFADYVILQPFRQLDRQVHRFDAAELAANQLDRFADLTVDVDRLLGLTKRGWRRGAPMDAGFEPWITRPVPGGGSVAVHLDPGIAVGMVHEYSWQRVREVWLSEDEYGHYPRRGNRTFAELDPVTASEVLAELASLTSPTS</sequence>
<feature type="domain" description="DUF4132" evidence="2">
    <location>
        <begin position="871"/>
        <end position="1049"/>
    </location>
</feature>
<evidence type="ECO:0000256" key="1">
    <source>
        <dbReference type="SAM" id="MobiDB-lite"/>
    </source>
</evidence>